<dbReference type="Proteomes" id="UP000541583">
    <property type="component" value="Unassembled WGS sequence"/>
</dbReference>
<feature type="transmembrane region" description="Helical" evidence="1">
    <location>
        <begin position="324"/>
        <end position="343"/>
    </location>
</feature>
<feature type="transmembrane region" description="Helical" evidence="1">
    <location>
        <begin position="254"/>
        <end position="274"/>
    </location>
</feature>
<gene>
    <name evidence="2" type="ORF">HDF23_003688</name>
</gene>
<keyword evidence="1" id="KW-0812">Transmembrane</keyword>
<feature type="transmembrane region" description="Helical" evidence="1">
    <location>
        <begin position="125"/>
        <end position="147"/>
    </location>
</feature>
<feature type="transmembrane region" description="Helical" evidence="1">
    <location>
        <begin position="355"/>
        <end position="371"/>
    </location>
</feature>
<evidence type="ECO:0000256" key="1">
    <source>
        <dbReference type="SAM" id="Phobius"/>
    </source>
</evidence>
<keyword evidence="3" id="KW-1185">Reference proteome</keyword>
<feature type="transmembrane region" description="Helical" evidence="1">
    <location>
        <begin position="153"/>
        <end position="169"/>
    </location>
</feature>
<feature type="transmembrane region" description="Helical" evidence="1">
    <location>
        <begin position="223"/>
        <end position="242"/>
    </location>
</feature>
<keyword evidence="1" id="KW-1133">Transmembrane helix</keyword>
<sequence length="523" mass="58155">MPAQKSHIHQIILAALGILVLILGTMIYLYPTSIFPDSCWGFQVLRAMQMGGGFNMAIKPDPADVAKNSAEFLTWWSPGQYLVPYVFKLILGINTGKAAAVTVTLFTLSGLGGFYLLFKKVGFTPLVAAVSVLVIACQQAFIVPYIFYNGGEVLLFGFAGWFLYGCAAIDKPGWKIVVFLLLSGWMGFCCKSSFLWIYGAGCIYLWITLSSGQTTIWGWIKKGFWIGTPAILSLAVIYKFYLSRGATPASGAGSIKLAWETFSFPMAAPILAGFSVDDIMNGLIYHDDTPILNHFWSVLIVVLAAVLSILLVRRIVQKAPDKKYALLLIVFYSVAILFFGYNFLKQAYISYEARHLRLIGLLIIPGVVYLVSQSGIFYKTAFGFICMVIAFFSFRYFVPGYLQNKTVNARGTSGLAQMFIDQPSLNYIMDLDKKNNNALFVFTSPDLGLEINHNRFITLEAIDSDIKIDYDSYVHYGHAGPIFILLPASYMGPKSNIIRKCFPGYTGFKMDMLSNDYVLYSAK</sequence>
<name>A0ABR6PMC5_9SPHI</name>
<feature type="transmembrane region" description="Helical" evidence="1">
    <location>
        <begin position="12"/>
        <end position="30"/>
    </location>
</feature>
<evidence type="ECO:0008006" key="4">
    <source>
        <dbReference type="Google" id="ProtNLM"/>
    </source>
</evidence>
<evidence type="ECO:0000313" key="2">
    <source>
        <dbReference type="EMBL" id="MBB6110927.1"/>
    </source>
</evidence>
<accession>A0ABR6PMC5</accession>
<dbReference type="EMBL" id="JACHCB010000009">
    <property type="protein sequence ID" value="MBB6110927.1"/>
    <property type="molecule type" value="Genomic_DNA"/>
</dbReference>
<evidence type="ECO:0000313" key="3">
    <source>
        <dbReference type="Proteomes" id="UP000541583"/>
    </source>
</evidence>
<feature type="transmembrane region" description="Helical" evidence="1">
    <location>
        <begin position="176"/>
        <end position="207"/>
    </location>
</feature>
<feature type="transmembrane region" description="Helical" evidence="1">
    <location>
        <begin position="376"/>
        <end position="398"/>
    </location>
</feature>
<keyword evidence="1" id="KW-0472">Membrane</keyword>
<dbReference type="RefSeq" id="WP_139332327.1">
    <property type="nucleotide sequence ID" value="NZ_FTMG01000009.1"/>
</dbReference>
<proteinExistence type="predicted"/>
<feature type="transmembrane region" description="Helical" evidence="1">
    <location>
        <begin position="294"/>
        <end position="312"/>
    </location>
</feature>
<protein>
    <recommendedName>
        <fullName evidence="4">Glycosyltransferase RgtA/B/C/D-like domain-containing protein</fullName>
    </recommendedName>
</protein>
<organism evidence="2 3">
    <name type="scientific">Mucilaginibacter lappiensis</name>
    <dbReference type="NCBI Taxonomy" id="354630"/>
    <lineage>
        <taxon>Bacteria</taxon>
        <taxon>Pseudomonadati</taxon>
        <taxon>Bacteroidota</taxon>
        <taxon>Sphingobacteriia</taxon>
        <taxon>Sphingobacteriales</taxon>
        <taxon>Sphingobacteriaceae</taxon>
        <taxon>Mucilaginibacter</taxon>
    </lineage>
</organism>
<feature type="transmembrane region" description="Helical" evidence="1">
    <location>
        <begin position="98"/>
        <end position="118"/>
    </location>
</feature>
<comment type="caution">
    <text evidence="2">The sequence shown here is derived from an EMBL/GenBank/DDBJ whole genome shotgun (WGS) entry which is preliminary data.</text>
</comment>
<reference evidence="2 3" key="1">
    <citation type="submission" date="2020-08" db="EMBL/GenBank/DDBJ databases">
        <title>Genomic Encyclopedia of Type Strains, Phase IV (KMG-V): Genome sequencing to study the core and pangenomes of soil and plant-associated prokaryotes.</title>
        <authorList>
            <person name="Whitman W."/>
        </authorList>
    </citation>
    <scope>NUCLEOTIDE SEQUENCE [LARGE SCALE GENOMIC DNA]</scope>
    <source>
        <strain evidence="2 3">ANJLi2</strain>
    </source>
</reference>